<reference evidence="2" key="1">
    <citation type="submission" date="2016-11" db="UniProtKB">
        <authorList>
            <consortium name="WormBaseParasite"/>
        </authorList>
    </citation>
    <scope>IDENTIFICATION</scope>
    <source>
        <strain evidence="2">KR3021</strain>
    </source>
</reference>
<organism evidence="1 2">
    <name type="scientific">Rhabditophanes sp. KR3021</name>
    <dbReference type="NCBI Taxonomy" id="114890"/>
    <lineage>
        <taxon>Eukaryota</taxon>
        <taxon>Metazoa</taxon>
        <taxon>Ecdysozoa</taxon>
        <taxon>Nematoda</taxon>
        <taxon>Chromadorea</taxon>
        <taxon>Rhabditida</taxon>
        <taxon>Tylenchina</taxon>
        <taxon>Panagrolaimomorpha</taxon>
        <taxon>Strongyloidoidea</taxon>
        <taxon>Alloionematidae</taxon>
        <taxon>Rhabditophanes</taxon>
    </lineage>
</organism>
<accession>A0AC35U8Z5</accession>
<evidence type="ECO:0000313" key="1">
    <source>
        <dbReference type="Proteomes" id="UP000095286"/>
    </source>
</evidence>
<proteinExistence type="predicted"/>
<dbReference type="WBParaSite" id="RSKR_0000874600.1">
    <property type="protein sequence ID" value="RSKR_0000874600.1"/>
    <property type="gene ID" value="RSKR_0000874600"/>
</dbReference>
<sequence length="452" mass="50642">MGDSGDPIVSDTIAIHGLHSEPKSTTQTSSPTSNGCIKDDTSISVDELHKSPSQSKLSKQSRSLIAESHKLLAMCGDVASNMEFISDVRKAKTQPIDSSYVPILNPIDAISYAKLVPTFHRVTMDDVVEDTLGGSTKPAWKQLQDSVSDSYHRAKSAAERTKTDNDFLETQLQRSVSRIDSSPFSELGRRESSYSRQNRYKPRYNASSAYRSASYSRYSPSPDREMVKRREEPSSYHSSALSSGPYAAPAVDSSQGIESRYERLVNDAESRLWKHTRYSDKPFYSSGLPKRSYSSSRSETAVAEDDDISTYMPKPYYSRPDKSDPDYFDFDLAHSVNMFRKHQTKYVPKGAQAWETTLVSDSLKAKGDETISGYLFTKGDSDFRTSGSSYLSAALRTPSFWEHRFSNLGKATVRDTNPVSLESIGLNRPVPSRFTEYKNPDFDDYVDPKEDD</sequence>
<name>A0AC35U8Z5_9BILA</name>
<evidence type="ECO:0000313" key="2">
    <source>
        <dbReference type="WBParaSite" id="RSKR_0000874600.1"/>
    </source>
</evidence>
<protein>
    <submittedName>
        <fullName evidence="2">Dentin sialophosphoprotein-like</fullName>
    </submittedName>
</protein>
<dbReference type="Proteomes" id="UP000095286">
    <property type="component" value="Unplaced"/>
</dbReference>